<dbReference type="RefSeq" id="WP_155859075.1">
    <property type="nucleotide sequence ID" value="NZ_FQWT01000002.1"/>
</dbReference>
<protein>
    <submittedName>
        <fullName evidence="1">Uncharacterized protein</fullName>
    </submittedName>
</protein>
<organism evidence="1 2">
    <name type="scientific">Chryseobacterium oranimense</name>
    <dbReference type="NCBI Taxonomy" id="421058"/>
    <lineage>
        <taxon>Bacteria</taxon>
        <taxon>Pseudomonadati</taxon>
        <taxon>Bacteroidota</taxon>
        <taxon>Flavobacteriia</taxon>
        <taxon>Flavobacteriales</taxon>
        <taxon>Weeksellaceae</taxon>
        <taxon>Chryseobacterium group</taxon>
        <taxon>Chryseobacterium</taxon>
    </lineage>
</organism>
<dbReference type="AlphaFoldDB" id="A0A1M5P501"/>
<gene>
    <name evidence="1" type="ORF">SAMN05421866_1679</name>
</gene>
<sequence>MKNLRYLLDNEVDFAFLEKMRIFAVDLQEKMGRLRKKAFFRTGKSRQLMYGV</sequence>
<proteinExistence type="predicted"/>
<evidence type="ECO:0000313" key="2">
    <source>
        <dbReference type="Proteomes" id="UP000184047"/>
    </source>
</evidence>
<keyword evidence="2" id="KW-1185">Reference proteome</keyword>
<dbReference type="EMBL" id="FQWT01000002">
    <property type="protein sequence ID" value="SHG96904.1"/>
    <property type="molecule type" value="Genomic_DNA"/>
</dbReference>
<accession>A0A1M5P501</accession>
<dbReference type="STRING" id="421058.SAMN05421866_1679"/>
<reference evidence="2" key="1">
    <citation type="submission" date="2016-11" db="EMBL/GenBank/DDBJ databases">
        <authorList>
            <person name="Varghese N."/>
            <person name="Submissions S."/>
        </authorList>
    </citation>
    <scope>NUCLEOTIDE SEQUENCE [LARGE SCALE GENOMIC DNA]</scope>
    <source>
        <strain evidence="2">DSM 19055</strain>
    </source>
</reference>
<dbReference type="Proteomes" id="UP000184047">
    <property type="component" value="Unassembled WGS sequence"/>
</dbReference>
<evidence type="ECO:0000313" key="1">
    <source>
        <dbReference type="EMBL" id="SHG96904.1"/>
    </source>
</evidence>
<name>A0A1M5P501_9FLAO</name>